<dbReference type="AlphaFoldDB" id="E4T1M9"/>
<evidence type="ECO:0000313" key="3">
    <source>
        <dbReference type="Proteomes" id="UP000008718"/>
    </source>
</evidence>
<feature type="transmembrane region" description="Helical" evidence="1">
    <location>
        <begin position="36"/>
        <end position="58"/>
    </location>
</feature>
<dbReference type="Proteomes" id="UP000008718">
    <property type="component" value="Chromosome"/>
</dbReference>
<sequence length="104" mass="11753">MNTILTILYDVLLFLPLVFQIFFGNKSIKGSLKLKFWQISVISIISQVIVAIVGSYLMRLMVIQTKFHDGFLAIIGGVMFNIILGVIVLLVILKQTSNKPRQEK</sequence>
<gene>
    <name evidence="2" type="ordered locus">Palpr_0463</name>
</gene>
<reference evidence="2 3" key="2">
    <citation type="journal article" date="2011" name="Stand. Genomic Sci.">
        <title>Complete genome sequence of Paludibacter propionicigenes type strain (WB4).</title>
        <authorList>
            <person name="Gronow S."/>
            <person name="Munk C."/>
            <person name="Lapidus A."/>
            <person name="Nolan M."/>
            <person name="Lucas S."/>
            <person name="Hammon N."/>
            <person name="Deshpande S."/>
            <person name="Cheng J.F."/>
            <person name="Tapia R."/>
            <person name="Han C."/>
            <person name="Goodwin L."/>
            <person name="Pitluck S."/>
            <person name="Liolios K."/>
            <person name="Ivanova N."/>
            <person name="Mavromatis K."/>
            <person name="Mikhailova N."/>
            <person name="Pati A."/>
            <person name="Chen A."/>
            <person name="Palaniappan K."/>
            <person name="Land M."/>
            <person name="Hauser L."/>
            <person name="Chang Y.J."/>
            <person name="Jeffries C.D."/>
            <person name="Brambilla E."/>
            <person name="Rohde M."/>
            <person name="Goker M."/>
            <person name="Detter J.C."/>
            <person name="Woyke T."/>
            <person name="Bristow J."/>
            <person name="Eisen J.A."/>
            <person name="Markowitz V."/>
            <person name="Hugenholtz P."/>
            <person name="Kyrpides N.C."/>
            <person name="Klenk H.P."/>
        </authorList>
    </citation>
    <scope>NUCLEOTIDE SEQUENCE [LARGE SCALE GENOMIC DNA]</scope>
    <source>
        <strain evidence="3">DSM 17365 / JCM 13257 / WB4</strain>
    </source>
</reference>
<dbReference type="STRING" id="694427.Palpr_0463"/>
<reference key="1">
    <citation type="submission" date="2010-11" db="EMBL/GenBank/DDBJ databases">
        <title>The complete genome of Paludibacter propionicigenes DSM 17365.</title>
        <authorList>
            <consortium name="US DOE Joint Genome Institute (JGI-PGF)"/>
            <person name="Lucas S."/>
            <person name="Copeland A."/>
            <person name="Lapidus A."/>
            <person name="Bruce D."/>
            <person name="Goodwin L."/>
            <person name="Pitluck S."/>
            <person name="Kyrpides N."/>
            <person name="Mavromatis K."/>
            <person name="Ivanova N."/>
            <person name="Munk A.C."/>
            <person name="Brettin T."/>
            <person name="Detter J.C."/>
            <person name="Han C."/>
            <person name="Tapia R."/>
            <person name="Land M."/>
            <person name="Hauser L."/>
            <person name="Markowitz V."/>
            <person name="Cheng J.-F."/>
            <person name="Hugenholtz P."/>
            <person name="Woyke T."/>
            <person name="Wu D."/>
            <person name="Gronow S."/>
            <person name="Wellnitz S."/>
            <person name="Brambilla E."/>
            <person name="Klenk H.-P."/>
            <person name="Eisen J.A."/>
        </authorList>
    </citation>
    <scope>NUCLEOTIDE SEQUENCE</scope>
    <source>
        <strain>WB4</strain>
    </source>
</reference>
<keyword evidence="3" id="KW-1185">Reference proteome</keyword>
<keyword evidence="1" id="KW-1133">Transmembrane helix</keyword>
<dbReference type="HOGENOM" id="CLU_2247374_0_0_10"/>
<keyword evidence="1" id="KW-0472">Membrane</keyword>
<name>E4T1M9_PALPW</name>
<feature type="transmembrane region" description="Helical" evidence="1">
    <location>
        <begin position="70"/>
        <end position="93"/>
    </location>
</feature>
<dbReference type="KEGG" id="ppn:Palpr_0463"/>
<organism evidence="2 3">
    <name type="scientific">Paludibacter propionicigenes (strain DSM 17365 / JCM 13257 / WB4)</name>
    <dbReference type="NCBI Taxonomy" id="694427"/>
    <lineage>
        <taxon>Bacteria</taxon>
        <taxon>Pseudomonadati</taxon>
        <taxon>Bacteroidota</taxon>
        <taxon>Bacteroidia</taxon>
        <taxon>Bacteroidales</taxon>
        <taxon>Paludibacteraceae</taxon>
        <taxon>Paludibacter</taxon>
    </lineage>
</organism>
<accession>E4T1M9</accession>
<proteinExistence type="predicted"/>
<evidence type="ECO:0000256" key="1">
    <source>
        <dbReference type="SAM" id="Phobius"/>
    </source>
</evidence>
<protein>
    <submittedName>
        <fullName evidence="2">Uncharacterized protein</fullName>
    </submittedName>
</protein>
<feature type="transmembrane region" description="Helical" evidence="1">
    <location>
        <begin position="6"/>
        <end position="24"/>
    </location>
</feature>
<evidence type="ECO:0000313" key="2">
    <source>
        <dbReference type="EMBL" id="ADQ78623.1"/>
    </source>
</evidence>
<keyword evidence="1" id="KW-0812">Transmembrane</keyword>
<dbReference type="EMBL" id="CP002345">
    <property type="protein sequence ID" value="ADQ78623.1"/>
    <property type="molecule type" value="Genomic_DNA"/>
</dbReference>